<protein>
    <recommendedName>
        <fullName evidence="14">TF-B3 domain-containing protein</fullName>
    </recommendedName>
</protein>
<sequence length="523" mass="58421">MPRPYFYKLVLLSTIKEKRLRIPDNFLRKHRDELSPVATLHVSDGHLWRVGIRKADNKFWFHDGWQEFAEHYSIGIGYFLIFRYEGNSIFNVYIYNLTTSEINYQPHGRSSASGEQYHQVRRYTPWNEMEDEESSDALDTASPYRATPDSLKKKAVNSSSSVDQLSLSRSFNPTTLQSLFNGNMHPGAKNAVHSHPGARPTGQEVLYSGRMKLKSAGDEVKEQGQNEDGRKPKKPGRKKRKIEPSEPMSSTQPDEESEMRFRFYASASTRKRTVTAEERERAINAAKMFEPQNPFCRVVLRPSYLYRGCIMYLPSCFAEKHLNGVSGFIKLQRADGKQWPVRCLYRGGRAKLSQGWYDFSLENNLEEGDVCVFELISARETYLPMVEPNERFLTLLGSGRGSEPKMAAAAAMTASATAFTATRMPKARVVRHIGGLNSFGGLKAHNCVASLGVSVSTQQSFANFVSSLRSSYGKAGKGGALGSTCNAAGEIFRIAAIMNGLVLIGVAVGFVLLRIEASVEEAE</sequence>
<evidence type="ECO:0000256" key="8">
    <source>
        <dbReference type="ARBA" id="ARBA00023125"/>
    </source>
</evidence>
<keyword evidence="3" id="KW-0813">Transport</keyword>
<keyword evidence="16" id="KW-1185">Reference proteome</keyword>
<dbReference type="GO" id="GO:0009512">
    <property type="term" value="C:cytochrome b6f complex"/>
    <property type="evidence" value="ECO:0007669"/>
    <property type="project" value="InterPro"/>
</dbReference>
<dbReference type="InterPro" id="IPR015300">
    <property type="entry name" value="DNA-bd_pseudobarrel_sf"/>
</dbReference>
<dbReference type="AlphaFoldDB" id="A0A2I0IU10"/>
<dbReference type="PANTHER" id="PTHR31920">
    <property type="entry name" value="B3 DOMAIN-CONTAINING"/>
    <property type="match status" value="1"/>
</dbReference>
<evidence type="ECO:0000313" key="15">
    <source>
        <dbReference type="EMBL" id="PKI47498.1"/>
    </source>
</evidence>
<feature type="domain" description="TF-B3" evidence="14">
    <location>
        <begin position="5"/>
        <end position="98"/>
    </location>
</feature>
<evidence type="ECO:0000256" key="1">
    <source>
        <dbReference type="ARBA" id="ARBA00004123"/>
    </source>
</evidence>
<dbReference type="GO" id="GO:0005634">
    <property type="term" value="C:nucleus"/>
    <property type="evidence" value="ECO:0007669"/>
    <property type="project" value="UniProtKB-SubCell"/>
</dbReference>
<feature type="compositionally biased region" description="Basic residues" evidence="12">
    <location>
        <begin position="231"/>
        <end position="241"/>
    </location>
</feature>
<dbReference type="PROSITE" id="PS50863">
    <property type="entry name" value="B3"/>
    <property type="match status" value="2"/>
</dbReference>
<feature type="region of interest" description="Disordered" evidence="12">
    <location>
        <begin position="128"/>
        <end position="166"/>
    </location>
</feature>
<dbReference type="InterPro" id="IPR003340">
    <property type="entry name" value="B3_DNA-bd"/>
</dbReference>
<keyword evidence="10" id="KW-0804">Transcription</keyword>
<keyword evidence="6 13" id="KW-1133">Transmembrane helix</keyword>
<feature type="transmembrane region" description="Helical" evidence="13">
    <location>
        <begin position="491"/>
        <end position="513"/>
    </location>
</feature>
<dbReference type="Pfam" id="PF08041">
    <property type="entry name" value="PetM"/>
    <property type="match status" value="1"/>
</dbReference>
<evidence type="ECO:0000313" key="16">
    <source>
        <dbReference type="Proteomes" id="UP000233551"/>
    </source>
</evidence>
<comment type="caution">
    <text evidence="15">The sequence shown here is derived from an EMBL/GenBank/DDBJ whole genome shotgun (WGS) entry which is preliminary data.</text>
</comment>
<keyword evidence="8" id="KW-0238">DNA-binding</keyword>
<evidence type="ECO:0000256" key="4">
    <source>
        <dbReference type="ARBA" id="ARBA00022692"/>
    </source>
</evidence>
<evidence type="ECO:0000256" key="2">
    <source>
        <dbReference type="ARBA" id="ARBA00004167"/>
    </source>
</evidence>
<accession>A0A2I0IU10</accession>
<gene>
    <name evidence="15" type="ORF">CRG98_032088</name>
</gene>
<dbReference type="SUPFAM" id="SSF101936">
    <property type="entry name" value="DNA-binding pseudobarrel domain"/>
    <property type="match status" value="2"/>
</dbReference>
<evidence type="ECO:0000256" key="3">
    <source>
        <dbReference type="ARBA" id="ARBA00022448"/>
    </source>
</evidence>
<dbReference type="Proteomes" id="UP000233551">
    <property type="component" value="Unassembled WGS sequence"/>
</dbReference>
<reference evidence="15 16" key="1">
    <citation type="submission" date="2017-11" db="EMBL/GenBank/DDBJ databases">
        <title>De-novo sequencing of pomegranate (Punica granatum L.) genome.</title>
        <authorList>
            <person name="Akparov Z."/>
            <person name="Amiraslanov A."/>
            <person name="Hajiyeva S."/>
            <person name="Abbasov M."/>
            <person name="Kaur K."/>
            <person name="Hamwieh A."/>
            <person name="Solovyev V."/>
            <person name="Salamov A."/>
            <person name="Braich B."/>
            <person name="Kosarev P."/>
            <person name="Mahmoud A."/>
            <person name="Hajiyev E."/>
            <person name="Babayeva S."/>
            <person name="Izzatullayeva V."/>
            <person name="Mammadov A."/>
            <person name="Mammadov A."/>
            <person name="Sharifova S."/>
            <person name="Ojaghi J."/>
            <person name="Eynullazada K."/>
            <person name="Bayramov B."/>
            <person name="Abdulazimova A."/>
            <person name="Shahmuradov I."/>
        </authorList>
    </citation>
    <scope>NUCLEOTIDE SEQUENCE [LARGE SCALE GENOMIC DNA]</scope>
    <source>
        <strain evidence="16">cv. AG2017</strain>
        <tissue evidence="15">Leaf</tissue>
    </source>
</reference>
<keyword evidence="4 13" id="KW-0812">Transmembrane</keyword>
<evidence type="ECO:0000256" key="13">
    <source>
        <dbReference type="SAM" id="Phobius"/>
    </source>
</evidence>
<feature type="region of interest" description="Disordered" evidence="12">
    <location>
        <begin position="214"/>
        <end position="259"/>
    </location>
</feature>
<keyword evidence="11" id="KW-0539">Nucleus</keyword>
<dbReference type="SUPFAM" id="SSF103441">
    <property type="entry name" value="PetM subunit of the cytochrome b6f complex"/>
    <property type="match status" value="1"/>
</dbReference>
<evidence type="ECO:0000256" key="11">
    <source>
        <dbReference type="ARBA" id="ARBA00023242"/>
    </source>
</evidence>
<evidence type="ECO:0000256" key="7">
    <source>
        <dbReference type="ARBA" id="ARBA00023015"/>
    </source>
</evidence>
<evidence type="ECO:0000256" key="12">
    <source>
        <dbReference type="SAM" id="MobiDB-lite"/>
    </source>
</evidence>
<dbReference type="GO" id="GO:0003677">
    <property type="term" value="F:DNA binding"/>
    <property type="evidence" value="ECO:0007669"/>
    <property type="project" value="UniProtKB-KW"/>
</dbReference>
<feature type="region of interest" description="Disordered" evidence="12">
    <location>
        <begin position="183"/>
        <end position="202"/>
    </location>
</feature>
<dbReference type="SMART" id="SM01019">
    <property type="entry name" value="B3"/>
    <property type="match status" value="2"/>
</dbReference>
<organism evidence="15 16">
    <name type="scientific">Punica granatum</name>
    <name type="common">Pomegranate</name>
    <dbReference type="NCBI Taxonomy" id="22663"/>
    <lineage>
        <taxon>Eukaryota</taxon>
        <taxon>Viridiplantae</taxon>
        <taxon>Streptophyta</taxon>
        <taxon>Embryophyta</taxon>
        <taxon>Tracheophyta</taxon>
        <taxon>Spermatophyta</taxon>
        <taxon>Magnoliopsida</taxon>
        <taxon>eudicotyledons</taxon>
        <taxon>Gunneridae</taxon>
        <taxon>Pentapetalae</taxon>
        <taxon>rosids</taxon>
        <taxon>malvids</taxon>
        <taxon>Myrtales</taxon>
        <taxon>Lythraceae</taxon>
        <taxon>Punica</taxon>
    </lineage>
</organism>
<dbReference type="CDD" id="cd10017">
    <property type="entry name" value="B3_DNA"/>
    <property type="match status" value="2"/>
</dbReference>
<evidence type="ECO:0000256" key="5">
    <source>
        <dbReference type="ARBA" id="ARBA00022982"/>
    </source>
</evidence>
<dbReference type="EMBL" id="PGOL01002496">
    <property type="protein sequence ID" value="PKI47498.1"/>
    <property type="molecule type" value="Genomic_DNA"/>
</dbReference>
<name>A0A2I0IU10_PUNGR</name>
<dbReference type="PANTHER" id="PTHR31920:SF37">
    <property type="entry name" value="B3 DOMAIN-CONTAINING TRANSCRIPTION FACTOR VRN1"/>
    <property type="match status" value="1"/>
</dbReference>
<evidence type="ECO:0000256" key="10">
    <source>
        <dbReference type="ARBA" id="ARBA00023163"/>
    </source>
</evidence>
<feature type="compositionally biased region" description="Basic and acidic residues" evidence="12">
    <location>
        <begin position="215"/>
        <end position="230"/>
    </location>
</feature>
<evidence type="ECO:0000256" key="6">
    <source>
        <dbReference type="ARBA" id="ARBA00022989"/>
    </source>
</evidence>
<proteinExistence type="inferred from homology"/>
<dbReference type="STRING" id="22663.A0A2I0IU10"/>
<keyword evidence="9 13" id="KW-0472">Membrane</keyword>
<dbReference type="InterPro" id="IPR012595">
    <property type="entry name" value="PetM_cyt_b6/f_cplx_su7"/>
</dbReference>
<dbReference type="InterPro" id="IPR050655">
    <property type="entry name" value="Plant_B3_domain"/>
</dbReference>
<comment type="subcellular location">
    <subcellularLocation>
        <location evidence="2">Membrane</location>
        <topology evidence="2">Single-pass membrane protein</topology>
    </subcellularLocation>
    <subcellularLocation>
        <location evidence="1">Nucleus</location>
    </subcellularLocation>
</comment>
<keyword evidence="7" id="KW-0805">Transcription regulation</keyword>
<keyword evidence="5" id="KW-0249">Electron transport</keyword>
<dbReference type="Gene3D" id="2.40.330.10">
    <property type="entry name" value="DNA-binding pseudobarrel domain"/>
    <property type="match status" value="2"/>
</dbReference>
<evidence type="ECO:0000259" key="14">
    <source>
        <dbReference type="PROSITE" id="PS50863"/>
    </source>
</evidence>
<evidence type="ECO:0000256" key="9">
    <source>
        <dbReference type="ARBA" id="ARBA00023136"/>
    </source>
</evidence>
<feature type="domain" description="TF-B3" evidence="14">
    <location>
        <begin position="296"/>
        <end position="389"/>
    </location>
</feature>
<dbReference type="GO" id="GO:0016020">
    <property type="term" value="C:membrane"/>
    <property type="evidence" value="ECO:0007669"/>
    <property type="project" value="UniProtKB-SubCell"/>
</dbReference>
<dbReference type="Pfam" id="PF02362">
    <property type="entry name" value="B3"/>
    <property type="match status" value="2"/>
</dbReference>
<dbReference type="HAMAP" id="MF_00396">
    <property type="entry name" value="Cytb6_f_PetM"/>
    <property type="match status" value="1"/>
</dbReference>